<sequence length="76" mass="9167">MGKSHHRRPAFLIAGTPQPGKFMSKKLMEKNCQFIKQNKTTEHFNSIFSYFLLYFFLYLVLFFFLFYSNNCNIFFS</sequence>
<evidence type="ECO:0000313" key="3">
    <source>
        <dbReference type="Proteomes" id="UP000605970"/>
    </source>
</evidence>
<gene>
    <name evidence="2" type="ORF">Mgra_00009326</name>
</gene>
<evidence type="ECO:0000256" key="1">
    <source>
        <dbReference type="SAM" id="Phobius"/>
    </source>
</evidence>
<accession>A0A8S9Z9M7</accession>
<dbReference type="Proteomes" id="UP000605970">
    <property type="component" value="Unassembled WGS sequence"/>
</dbReference>
<comment type="caution">
    <text evidence="2">The sequence shown here is derived from an EMBL/GenBank/DDBJ whole genome shotgun (WGS) entry which is preliminary data.</text>
</comment>
<proteinExistence type="predicted"/>
<keyword evidence="1" id="KW-0472">Membrane</keyword>
<dbReference type="EMBL" id="JABEBT010000148">
    <property type="protein sequence ID" value="KAF7629175.1"/>
    <property type="molecule type" value="Genomic_DNA"/>
</dbReference>
<protein>
    <submittedName>
        <fullName evidence="2">Uncharacterized protein</fullName>
    </submittedName>
</protein>
<keyword evidence="1" id="KW-1133">Transmembrane helix</keyword>
<organism evidence="2 3">
    <name type="scientific">Meloidogyne graminicola</name>
    <dbReference type="NCBI Taxonomy" id="189291"/>
    <lineage>
        <taxon>Eukaryota</taxon>
        <taxon>Metazoa</taxon>
        <taxon>Ecdysozoa</taxon>
        <taxon>Nematoda</taxon>
        <taxon>Chromadorea</taxon>
        <taxon>Rhabditida</taxon>
        <taxon>Tylenchina</taxon>
        <taxon>Tylenchomorpha</taxon>
        <taxon>Tylenchoidea</taxon>
        <taxon>Meloidogynidae</taxon>
        <taxon>Meloidogyninae</taxon>
        <taxon>Meloidogyne</taxon>
    </lineage>
</organism>
<keyword evidence="1" id="KW-0812">Transmembrane</keyword>
<dbReference type="AlphaFoldDB" id="A0A8S9Z9M7"/>
<name>A0A8S9Z9M7_9BILA</name>
<evidence type="ECO:0000313" key="2">
    <source>
        <dbReference type="EMBL" id="KAF7629175.1"/>
    </source>
</evidence>
<feature type="transmembrane region" description="Helical" evidence="1">
    <location>
        <begin position="47"/>
        <end position="67"/>
    </location>
</feature>
<feature type="non-terminal residue" evidence="2">
    <location>
        <position position="1"/>
    </location>
</feature>
<keyword evidence="3" id="KW-1185">Reference proteome</keyword>
<reference evidence="2" key="1">
    <citation type="journal article" date="2020" name="Ecol. Evol.">
        <title>Genome structure and content of the rice root-knot nematode (Meloidogyne graminicola).</title>
        <authorList>
            <person name="Phan N.T."/>
            <person name="Danchin E.G.J."/>
            <person name="Klopp C."/>
            <person name="Perfus-Barbeoch L."/>
            <person name="Kozlowski D.K."/>
            <person name="Koutsovoulos G.D."/>
            <person name="Lopez-Roques C."/>
            <person name="Bouchez O."/>
            <person name="Zahm M."/>
            <person name="Besnard G."/>
            <person name="Bellafiore S."/>
        </authorList>
    </citation>
    <scope>NUCLEOTIDE SEQUENCE</scope>
    <source>
        <strain evidence="2">VN-18</strain>
    </source>
</reference>